<organism evidence="13 14">
    <name type="scientific">Plectus sambesii</name>
    <dbReference type="NCBI Taxonomy" id="2011161"/>
    <lineage>
        <taxon>Eukaryota</taxon>
        <taxon>Metazoa</taxon>
        <taxon>Ecdysozoa</taxon>
        <taxon>Nematoda</taxon>
        <taxon>Chromadorea</taxon>
        <taxon>Plectida</taxon>
        <taxon>Plectina</taxon>
        <taxon>Plectoidea</taxon>
        <taxon>Plectidae</taxon>
        <taxon>Plectus</taxon>
    </lineage>
</organism>
<protein>
    <recommendedName>
        <fullName evidence="11">CDP-diacylglycerol--glycerol-3-phosphate 3-phosphatidyltransferase</fullName>
        <ecNumber evidence="11">2.7.8.5</ecNumber>
    </recommendedName>
</protein>
<comment type="pathway">
    <text evidence="2 11">Phospholipid metabolism; phosphatidylglycerol biosynthesis; phosphatidylglycerol from CDP-diacylglycerol: step 1/2.</text>
</comment>
<evidence type="ECO:0000256" key="7">
    <source>
        <dbReference type="ARBA" id="ARBA00023098"/>
    </source>
</evidence>
<dbReference type="SUPFAM" id="SSF56024">
    <property type="entry name" value="Phospholipase D/nuclease"/>
    <property type="match status" value="2"/>
</dbReference>
<dbReference type="Proteomes" id="UP000887566">
    <property type="component" value="Unplaced"/>
</dbReference>
<keyword evidence="11" id="KW-0547">Nucleotide-binding</keyword>
<accession>A0A914VQ02</accession>
<dbReference type="PIRSF" id="PIRSF000850">
    <property type="entry name" value="Phospholipase_D_PSS"/>
    <property type="match status" value="1"/>
</dbReference>
<dbReference type="GO" id="GO:0008444">
    <property type="term" value="F:CDP-diacylglycerol-glycerol-3-phosphate 3-phosphatidyltransferase activity"/>
    <property type="evidence" value="ECO:0007669"/>
    <property type="project" value="UniProtKB-EC"/>
</dbReference>
<evidence type="ECO:0000256" key="9">
    <source>
        <dbReference type="ARBA" id="ARBA00023264"/>
    </source>
</evidence>
<evidence type="ECO:0000256" key="4">
    <source>
        <dbReference type="ARBA" id="ARBA00022516"/>
    </source>
</evidence>
<keyword evidence="13" id="KW-1185">Reference proteome</keyword>
<dbReference type="InterPro" id="IPR025202">
    <property type="entry name" value="PLD-like_dom"/>
</dbReference>
<dbReference type="GO" id="GO:0005524">
    <property type="term" value="F:ATP binding"/>
    <property type="evidence" value="ECO:0007669"/>
    <property type="project" value="UniProtKB-KW"/>
</dbReference>
<keyword evidence="7 11" id="KW-0443">Lipid metabolism</keyword>
<keyword evidence="11" id="KW-0067">ATP-binding</keyword>
<dbReference type="PROSITE" id="PS50035">
    <property type="entry name" value="PLD"/>
    <property type="match status" value="1"/>
</dbReference>
<keyword evidence="6" id="KW-0677">Repeat</keyword>
<feature type="domain" description="PLD phosphodiesterase" evidence="12">
    <location>
        <begin position="140"/>
        <end position="166"/>
    </location>
</feature>
<comment type="similarity">
    <text evidence="3 11">Belongs to the CDP-alcohol phosphatidyltransferase class-II family.</text>
</comment>
<keyword evidence="9 11" id="KW-1208">Phospholipid metabolism</keyword>
<evidence type="ECO:0000313" key="13">
    <source>
        <dbReference type="Proteomes" id="UP000887566"/>
    </source>
</evidence>
<comment type="subcellular location">
    <subcellularLocation>
        <location evidence="11">Mitochondrion</location>
    </subcellularLocation>
</comment>
<name>A0A914VQ02_9BILA</name>
<dbReference type="AlphaFoldDB" id="A0A914VQ02"/>
<keyword evidence="8 11" id="KW-0594">Phospholipid biosynthesis</keyword>
<dbReference type="CDD" id="cd09135">
    <property type="entry name" value="PLDc_PGS1_euk_1"/>
    <property type="match status" value="1"/>
</dbReference>
<dbReference type="PANTHER" id="PTHR12586">
    <property type="entry name" value="CDP-DIACYLGLYCEROL--SERINE O-PHOSPHATIDYLTRANSFERASE"/>
    <property type="match status" value="1"/>
</dbReference>
<comment type="catalytic activity">
    <reaction evidence="10 11">
        <text>a CDP-1,2-diacyl-sn-glycerol + sn-glycerol 3-phosphate = a 1,2-diacyl-sn-glycero-3-phospho-(1'-sn-glycero-3'-phosphate) + CMP + H(+)</text>
        <dbReference type="Rhea" id="RHEA:12593"/>
        <dbReference type="ChEBI" id="CHEBI:15378"/>
        <dbReference type="ChEBI" id="CHEBI:57597"/>
        <dbReference type="ChEBI" id="CHEBI:58332"/>
        <dbReference type="ChEBI" id="CHEBI:60110"/>
        <dbReference type="ChEBI" id="CHEBI:60377"/>
        <dbReference type="EC" id="2.7.8.5"/>
    </reaction>
</comment>
<sequence length="459" mass="52981">MGDSETKWLDEHSPCIPVASSSVEILHTPEEFFLKLKELIKSSQKRIILSALYLGTGSLEQELVDCIRHALETTDATFRVRVLFDYTRGTRGIQQASSTTMLQSLVDEFADSDKIQVHLYHTPDLRGFLKKVLPERFNEVIGLQHMKLYIFDDSMIISGANLSDSYFTNRQDRYILIKDCPALTDFYAQVVHAVARSSFVLDKGGEIILHEHCREHPYNGDYDAFCSMLRLRISNVVERFREKLPKRTDADDTVIYPLVQMGPVGVDTEDCVLRRVFANEDSQADISLASGYFNLTDDYTKLILERGRYKLSTLSASPQANGFFGGHGISGYVPQLYSHVSLLFFKQAARNNRPVQMFEYDRPGWTFHAKGIWWDWHRRSANSATFVGSTNFGYRSVHRDLEAQLVIVTENEGLKQRLREERTRLFEYSSLVDANTFRRPDHRVSFWVRVMSRFIRNFF</sequence>
<keyword evidence="5 11" id="KW-0808">Transferase</keyword>
<comment type="function">
    <text evidence="1 11">Functions in the biosynthesis of the anionic phospholipids phosphatidylglycerol and cardiolipin.</text>
</comment>
<dbReference type="Pfam" id="PF13091">
    <property type="entry name" value="PLDc_2"/>
    <property type="match status" value="1"/>
</dbReference>
<evidence type="ECO:0000256" key="6">
    <source>
        <dbReference type="ARBA" id="ARBA00022737"/>
    </source>
</evidence>
<dbReference type="GO" id="GO:0005739">
    <property type="term" value="C:mitochondrion"/>
    <property type="evidence" value="ECO:0007669"/>
    <property type="project" value="UniProtKB-SubCell"/>
</dbReference>
<evidence type="ECO:0000313" key="14">
    <source>
        <dbReference type="WBParaSite" id="PSAMB.scaffold2282size24148.g17213.t1"/>
    </source>
</evidence>
<dbReference type="InterPro" id="IPR016270">
    <property type="entry name" value="PGS1"/>
</dbReference>
<dbReference type="GO" id="GO:0032049">
    <property type="term" value="P:cardiolipin biosynthetic process"/>
    <property type="evidence" value="ECO:0007669"/>
    <property type="project" value="InterPro"/>
</dbReference>
<keyword evidence="4 11" id="KW-0444">Lipid biosynthesis</keyword>
<dbReference type="PANTHER" id="PTHR12586:SF1">
    <property type="entry name" value="CDP-DIACYLGLYCEROL--GLYCEROL-3-PHOSPHATE 3-PHOSPHATIDYLTRANSFERASE, MITOCHONDRIAL"/>
    <property type="match status" value="1"/>
</dbReference>
<evidence type="ECO:0000256" key="3">
    <source>
        <dbReference type="ARBA" id="ARBA00010682"/>
    </source>
</evidence>
<evidence type="ECO:0000256" key="11">
    <source>
        <dbReference type="RuleBase" id="RU365024"/>
    </source>
</evidence>
<evidence type="ECO:0000259" key="12">
    <source>
        <dbReference type="PROSITE" id="PS50035"/>
    </source>
</evidence>
<proteinExistence type="inferred from homology"/>
<evidence type="ECO:0000256" key="8">
    <source>
        <dbReference type="ARBA" id="ARBA00023209"/>
    </source>
</evidence>
<reference evidence="14" key="1">
    <citation type="submission" date="2022-11" db="UniProtKB">
        <authorList>
            <consortium name="WormBaseParasite"/>
        </authorList>
    </citation>
    <scope>IDENTIFICATION</scope>
</reference>
<evidence type="ECO:0000256" key="10">
    <source>
        <dbReference type="ARBA" id="ARBA00048586"/>
    </source>
</evidence>
<evidence type="ECO:0000256" key="1">
    <source>
        <dbReference type="ARBA" id="ARBA00003537"/>
    </source>
</evidence>
<dbReference type="Gene3D" id="3.30.870.10">
    <property type="entry name" value="Endonuclease Chain A"/>
    <property type="match status" value="2"/>
</dbReference>
<evidence type="ECO:0000256" key="2">
    <source>
        <dbReference type="ARBA" id="ARBA00005042"/>
    </source>
</evidence>
<dbReference type="WBParaSite" id="PSAMB.scaffold2282size24148.g17213.t1">
    <property type="protein sequence ID" value="PSAMB.scaffold2282size24148.g17213.t1"/>
    <property type="gene ID" value="PSAMB.scaffold2282size24148.g17213"/>
</dbReference>
<keyword evidence="11" id="KW-0496">Mitochondrion</keyword>
<dbReference type="CDD" id="cd09137">
    <property type="entry name" value="PLDc_PGS1_euk_2"/>
    <property type="match status" value="1"/>
</dbReference>
<dbReference type="SMART" id="SM00155">
    <property type="entry name" value="PLDc"/>
    <property type="match status" value="2"/>
</dbReference>
<dbReference type="InterPro" id="IPR001736">
    <property type="entry name" value="PLipase_D/transphosphatidylase"/>
</dbReference>
<dbReference type="EC" id="2.7.8.5" evidence="11"/>
<evidence type="ECO:0000256" key="5">
    <source>
        <dbReference type="ARBA" id="ARBA00022679"/>
    </source>
</evidence>